<dbReference type="PANTHER" id="PTHR42820">
    <property type="entry name" value="SHORT-CHAIN DEHYDROGENASE REDUCTASE"/>
    <property type="match status" value="1"/>
</dbReference>
<name>A0AAD7BHT2_9AGAR</name>
<dbReference type="Pfam" id="PF00106">
    <property type="entry name" value="adh_short"/>
    <property type="match status" value="1"/>
</dbReference>
<evidence type="ECO:0000313" key="2">
    <source>
        <dbReference type="EMBL" id="KAJ7621430.1"/>
    </source>
</evidence>
<dbReference type="InterPro" id="IPR002347">
    <property type="entry name" value="SDR_fam"/>
</dbReference>
<gene>
    <name evidence="2" type="ORF">FB45DRAFT_871069</name>
</gene>
<dbReference type="EMBL" id="JARKIF010000016">
    <property type="protein sequence ID" value="KAJ7621430.1"/>
    <property type="molecule type" value="Genomic_DNA"/>
</dbReference>
<sequence>MDLGRNLQTLSAKIEGGREETHIRLANDGPSPPEAKYLPAAGDTQGATVLLTGAPLISLDKRTEALCGHDGYRGGVGSWALRDVSVEDSDPMSGEPRGQQRAGNSDTWHGTGDTCGTQRRGTEAPGRVGTLLGIHAQMSHVVVQSFKLTCSTPELSERLPLVAVSNIELVDDFKKMRRPEVDTHWVSAYDGAIDNAKASEIVCFRQTWVVSLHEFLVHVAEEMDHRMRMAWIRRRHGENEGGRKWQVWLQDDACGCSQNDWVQLISGWRRTISICPGQQKTEIIVGSIINPSSTTQKVHFPPAHSTAPILGIPEELVVEIVSMEPVQQEQSNCETLWVFQIFIPPSCSVKEQFKERSPLKTLAYTALTQLIPISHSDAEKRRMLLVWCRSWLQRSPSLLPGKVYRLTAVYFSIESISCVSLNTGVALVTGAGSARGIGKAITSRLAADGFVVAVNDVSGQCQELRGVAQLLKTKGPASSMHVADVSQEQQVKGMIEEVVDRHGSLDVMMANAGITMARKPPTQIAEGIATDWPCTASKFAVRGLAQSAALEFGQHGIGNLPNALQAHLELRLQASRSTLMHLESLKLPCYQMREKNEEETEQIWKEMLPLEVIGAPEDIASLVSFIASKESQFITDFNQRWYLFRLSPSDCSLELSSKSQAHWDASEKINLELVHVDRMPKR</sequence>
<reference evidence="2" key="1">
    <citation type="submission" date="2023-03" db="EMBL/GenBank/DDBJ databases">
        <title>Massive genome expansion in bonnet fungi (Mycena s.s.) driven by repeated elements and novel gene families across ecological guilds.</title>
        <authorList>
            <consortium name="Lawrence Berkeley National Laboratory"/>
            <person name="Harder C.B."/>
            <person name="Miyauchi S."/>
            <person name="Viragh M."/>
            <person name="Kuo A."/>
            <person name="Thoen E."/>
            <person name="Andreopoulos B."/>
            <person name="Lu D."/>
            <person name="Skrede I."/>
            <person name="Drula E."/>
            <person name="Henrissat B."/>
            <person name="Morin E."/>
            <person name="Kohler A."/>
            <person name="Barry K."/>
            <person name="LaButti K."/>
            <person name="Morin E."/>
            <person name="Salamov A."/>
            <person name="Lipzen A."/>
            <person name="Mereny Z."/>
            <person name="Hegedus B."/>
            <person name="Baldrian P."/>
            <person name="Stursova M."/>
            <person name="Weitz H."/>
            <person name="Taylor A."/>
            <person name="Grigoriev I.V."/>
            <person name="Nagy L.G."/>
            <person name="Martin F."/>
            <person name="Kauserud H."/>
        </authorList>
    </citation>
    <scope>NUCLEOTIDE SEQUENCE</scope>
    <source>
        <strain evidence="2">9284</strain>
    </source>
</reference>
<comment type="caution">
    <text evidence="2">The sequence shown here is derived from an EMBL/GenBank/DDBJ whole genome shotgun (WGS) entry which is preliminary data.</text>
</comment>
<organism evidence="2 3">
    <name type="scientific">Roridomyces roridus</name>
    <dbReference type="NCBI Taxonomy" id="1738132"/>
    <lineage>
        <taxon>Eukaryota</taxon>
        <taxon>Fungi</taxon>
        <taxon>Dikarya</taxon>
        <taxon>Basidiomycota</taxon>
        <taxon>Agaricomycotina</taxon>
        <taxon>Agaricomycetes</taxon>
        <taxon>Agaricomycetidae</taxon>
        <taxon>Agaricales</taxon>
        <taxon>Marasmiineae</taxon>
        <taxon>Mycenaceae</taxon>
        <taxon>Roridomyces</taxon>
    </lineage>
</organism>
<evidence type="ECO:0000256" key="1">
    <source>
        <dbReference type="SAM" id="MobiDB-lite"/>
    </source>
</evidence>
<protein>
    <submittedName>
        <fullName evidence="2">Uncharacterized protein</fullName>
    </submittedName>
</protein>
<accession>A0AAD7BHT2</accession>
<dbReference type="InterPro" id="IPR036291">
    <property type="entry name" value="NAD(P)-bd_dom_sf"/>
</dbReference>
<dbReference type="SUPFAM" id="SSF51735">
    <property type="entry name" value="NAD(P)-binding Rossmann-fold domains"/>
    <property type="match status" value="1"/>
</dbReference>
<dbReference type="AlphaFoldDB" id="A0AAD7BHT2"/>
<dbReference type="PRINTS" id="PR00081">
    <property type="entry name" value="GDHRDH"/>
</dbReference>
<dbReference type="Gene3D" id="3.40.50.720">
    <property type="entry name" value="NAD(P)-binding Rossmann-like Domain"/>
    <property type="match status" value="2"/>
</dbReference>
<proteinExistence type="predicted"/>
<keyword evidence="3" id="KW-1185">Reference proteome</keyword>
<feature type="region of interest" description="Disordered" evidence="1">
    <location>
        <begin position="86"/>
        <end position="124"/>
    </location>
</feature>
<evidence type="ECO:0000313" key="3">
    <source>
        <dbReference type="Proteomes" id="UP001221142"/>
    </source>
</evidence>
<dbReference type="Proteomes" id="UP001221142">
    <property type="component" value="Unassembled WGS sequence"/>
</dbReference>
<feature type="compositionally biased region" description="Polar residues" evidence="1">
    <location>
        <begin position="101"/>
        <end position="119"/>
    </location>
</feature>
<dbReference type="PANTHER" id="PTHR42820:SF1">
    <property type="entry name" value="SHORT-CHAIN DEHYDROGENASE_REDUCTASE FAMILY PROTEIN"/>
    <property type="match status" value="1"/>
</dbReference>